<keyword evidence="2" id="KW-0472">Membrane</keyword>
<dbReference type="Proteomes" id="UP000250266">
    <property type="component" value="Unassembled WGS sequence"/>
</dbReference>
<keyword evidence="2" id="KW-1133">Transmembrane helix</keyword>
<name>A0A8E2E1R4_9PEZI</name>
<evidence type="ECO:0008006" key="5">
    <source>
        <dbReference type="Google" id="ProtNLM"/>
    </source>
</evidence>
<evidence type="ECO:0000256" key="2">
    <source>
        <dbReference type="SAM" id="Phobius"/>
    </source>
</evidence>
<dbReference type="EMBL" id="KV745282">
    <property type="protein sequence ID" value="OCK75714.1"/>
    <property type="molecule type" value="Genomic_DNA"/>
</dbReference>
<evidence type="ECO:0000256" key="1">
    <source>
        <dbReference type="SAM" id="MobiDB-lite"/>
    </source>
</evidence>
<reference evidence="3 4" key="1">
    <citation type="journal article" date="2016" name="Nat. Commun.">
        <title>Ectomycorrhizal ecology is imprinted in the genome of the dominant symbiotic fungus Cenococcum geophilum.</title>
        <authorList>
            <consortium name="DOE Joint Genome Institute"/>
            <person name="Peter M."/>
            <person name="Kohler A."/>
            <person name="Ohm R.A."/>
            <person name="Kuo A."/>
            <person name="Krutzmann J."/>
            <person name="Morin E."/>
            <person name="Arend M."/>
            <person name="Barry K.W."/>
            <person name="Binder M."/>
            <person name="Choi C."/>
            <person name="Clum A."/>
            <person name="Copeland A."/>
            <person name="Grisel N."/>
            <person name="Haridas S."/>
            <person name="Kipfer T."/>
            <person name="LaButti K."/>
            <person name="Lindquist E."/>
            <person name="Lipzen A."/>
            <person name="Maire R."/>
            <person name="Meier B."/>
            <person name="Mihaltcheva S."/>
            <person name="Molinier V."/>
            <person name="Murat C."/>
            <person name="Poggeler S."/>
            <person name="Quandt C.A."/>
            <person name="Sperisen C."/>
            <person name="Tritt A."/>
            <person name="Tisserant E."/>
            <person name="Crous P.W."/>
            <person name="Henrissat B."/>
            <person name="Nehls U."/>
            <person name="Egli S."/>
            <person name="Spatafora J.W."/>
            <person name="Grigoriev I.V."/>
            <person name="Martin F.M."/>
        </authorList>
    </citation>
    <scope>NUCLEOTIDE SEQUENCE [LARGE SCALE GENOMIC DNA]</scope>
    <source>
        <strain evidence="3 4">CBS 459.81</strain>
    </source>
</reference>
<evidence type="ECO:0000313" key="3">
    <source>
        <dbReference type="EMBL" id="OCK75714.1"/>
    </source>
</evidence>
<keyword evidence="2" id="KW-0812">Transmembrane</keyword>
<organism evidence="3 4">
    <name type="scientific">Lepidopterella palustris CBS 459.81</name>
    <dbReference type="NCBI Taxonomy" id="1314670"/>
    <lineage>
        <taxon>Eukaryota</taxon>
        <taxon>Fungi</taxon>
        <taxon>Dikarya</taxon>
        <taxon>Ascomycota</taxon>
        <taxon>Pezizomycotina</taxon>
        <taxon>Dothideomycetes</taxon>
        <taxon>Pleosporomycetidae</taxon>
        <taxon>Mytilinidiales</taxon>
        <taxon>Argynnaceae</taxon>
        <taxon>Lepidopterella</taxon>
    </lineage>
</organism>
<accession>A0A8E2E1R4</accession>
<keyword evidence="4" id="KW-1185">Reference proteome</keyword>
<proteinExistence type="predicted"/>
<dbReference type="AlphaFoldDB" id="A0A8E2E1R4"/>
<feature type="region of interest" description="Disordered" evidence="1">
    <location>
        <begin position="186"/>
        <end position="215"/>
    </location>
</feature>
<sequence length="215" mass="22208">MADSAAGTPAVVVVADAVMQDITVHMPILVTTEYTSYETYTQSITATQSVVVQTEMVTKINSVGQTIAQTAVVTSVAATAAAASSTIAAASISSSSSHTGAIVGGVVGGVAFLALLAAFLFIGTRKGWFDKQPAPYPGYPQPGMAAAATGEPKPRDYPEIVSSSTNRSPILPTINTVSSIPTYQTHHMPQQYAGEMEGNGWSNATEMPGNNQPDP</sequence>
<feature type="compositionally biased region" description="Polar residues" evidence="1">
    <location>
        <begin position="200"/>
        <end position="215"/>
    </location>
</feature>
<protein>
    <recommendedName>
        <fullName evidence="5">Mid2 domain-containing protein</fullName>
    </recommendedName>
</protein>
<evidence type="ECO:0000313" key="4">
    <source>
        <dbReference type="Proteomes" id="UP000250266"/>
    </source>
</evidence>
<feature type="transmembrane region" description="Helical" evidence="2">
    <location>
        <begin position="101"/>
        <end position="122"/>
    </location>
</feature>
<gene>
    <name evidence="3" type="ORF">K432DRAFT_397038</name>
</gene>